<dbReference type="Proteomes" id="UP000266861">
    <property type="component" value="Unassembled WGS sequence"/>
</dbReference>
<dbReference type="AlphaFoldDB" id="A0A397GQS9"/>
<proteinExistence type="predicted"/>
<protein>
    <submittedName>
        <fullName evidence="1">Uncharacterized protein</fullName>
    </submittedName>
</protein>
<evidence type="ECO:0000313" key="1">
    <source>
        <dbReference type="EMBL" id="RHZ51816.1"/>
    </source>
</evidence>
<name>A0A397GQS9_9GLOM</name>
<dbReference type="EMBL" id="PQFF01000411">
    <property type="protein sequence ID" value="RHZ51816.1"/>
    <property type="molecule type" value="Genomic_DNA"/>
</dbReference>
<accession>A0A397GQS9</accession>
<evidence type="ECO:0000313" key="2">
    <source>
        <dbReference type="Proteomes" id="UP000266861"/>
    </source>
</evidence>
<keyword evidence="2" id="KW-1185">Reference proteome</keyword>
<dbReference type="SUPFAM" id="SSF81901">
    <property type="entry name" value="HCP-like"/>
    <property type="match status" value="1"/>
</dbReference>
<comment type="caution">
    <text evidence="1">The sequence shown here is derived from an EMBL/GenBank/DDBJ whole genome shotgun (WGS) entry which is preliminary data.</text>
</comment>
<organism evidence="1 2">
    <name type="scientific">Diversispora epigaea</name>
    <dbReference type="NCBI Taxonomy" id="1348612"/>
    <lineage>
        <taxon>Eukaryota</taxon>
        <taxon>Fungi</taxon>
        <taxon>Fungi incertae sedis</taxon>
        <taxon>Mucoromycota</taxon>
        <taxon>Glomeromycotina</taxon>
        <taxon>Glomeromycetes</taxon>
        <taxon>Diversisporales</taxon>
        <taxon>Diversisporaceae</taxon>
        <taxon>Diversispora</taxon>
    </lineage>
</organism>
<gene>
    <name evidence="1" type="ORF">Glove_469g20</name>
</gene>
<reference evidence="1 2" key="1">
    <citation type="submission" date="2018-08" db="EMBL/GenBank/DDBJ databases">
        <title>Genome and evolution of the arbuscular mycorrhizal fungus Diversispora epigaea (formerly Glomus versiforme) and its bacterial endosymbionts.</title>
        <authorList>
            <person name="Sun X."/>
            <person name="Fei Z."/>
            <person name="Harrison M."/>
        </authorList>
    </citation>
    <scope>NUCLEOTIDE SEQUENCE [LARGE SCALE GENOMIC DNA]</scope>
    <source>
        <strain evidence="1 2">IT104</strain>
    </source>
</reference>
<dbReference type="Gene3D" id="1.25.40.10">
    <property type="entry name" value="Tetratricopeptide repeat domain"/>
    <property type="match status" value="1"/>
</dbReference>
<dbReference type="InterPro" id="IPR011990">
    <property type="entry name" value="TPR-like_helical_dom_sf"/>
</dbReference>
<sequence length="126" mass="14483">MAFKFFNLIANEIIKIASNYSPLAYCYLNGIRVENDDENAVEPYLKSVVHIVKWSKNLFGLEITKCNVRHGYVDEHEKKVSESYVIGNEVSVFEWFKKVEGNDHANSQHGIGRCITKKCQIILNTQ</sequence>